<keyword evidence="2" id="KW-0813">Transport</keyword>
<protein>
    <submittedName>
        <fullName evidence="9">Putative MFS family arabinose efflux permease</fullName>
    </submittedName>
</protein>
<evidence type="ECO:0000259" key="8">
    <source>
        <dbReference type="PROSITE" id="PS50850"/>
    </source>
</evidence>
<feature type="domain" description="Major facilitator superfamily (MFS) profile" evidence="8">
    <location>
        <begin position="7"/>
        <end position="393"/>
    </location>
</feature>
<evidence type="ECO:0000256" key="4">
    <source>
        <dbReference type="ARBA" id="ARBA00022692"/>
    </source>
</evidence>
<evidence type="ECO:0000256" key="2">
    <source>
        <dbReference type="ARBA" id="ARBA00022448"/>
    </source>
</evidence>
<comment type="subcellular location">
    <subcellularLocation>
        <location evidence="1">Cell membrane</location>
        <topology evidence="1">Multi-pass membrane protein</topology>
    </subcellularLocation>
</comment>
<reference evidence="9 10" key="1">
    <citation type="submission" date="2019-03" db="EMBL/GenBank/DDBJ databases">
        <title>Genomic Encyclopedia of Type Strains, Phase IV (KMG-IV): sequencing the most valuable type-strain genomes for metagenomic binning, comparative biology and taxonomic classification.</title>
        <authorList>
            <person name="Goeker M."/>
        </authorList>
    </citation>
    <scope>NUCLEOTIDE SEQUENCE [LARGE SCALE GENOMIC DNA]</scope>
    <source>
        <strain evidence="9 10">DSM 20467</strain>
    </source>
</reference>
<evidence type="ECO:0000313" key="10">
    <source>
        <dbReference type="Proteomes" id="UP000295188"/>
    </source>
</evidence>
<keyword evidence="6 7" id="KW-0472">Membrane</keyword>
<feature type="transmembrane region" description="Helical" evidence="7">
    <location>
        <begin position="78"/>
        <end position="97"/>
    </location>
</feature>
<keyword evidence="5 7" id="KW-1133">Transmembrane helix</keyword>
<proteinExistence type="predicted"/>
<keyword evidence="3" id="KW-1003">Cell membrane</keyword>
<feature type="transmembrane region" description="Helical" evidence="7">
    <location>
        <begin position="47"/>
        <end position="66"/>
    </location>
</feature>
<feature type="transmembrane region" description="Helical" evidence="7">
    <location>
        <begin position="103"/>
        <end position="125"/>
    </location>
</feature>
<feature type="transmembrane region" description="Helical" evidence="7">
    <location>
        <begin position="281"/>
        <end position="299"/>
    </location>
</feature>
<dbReference type="EMBL" id="SMAA01000001">
    <property type="protein sequence ID" value="TCS81986.1"/>
    <property type="molecule type" value="Genomic_DNA"/>
</dbReference>
<keyword evidence="4 7" id="KW-0812">Transmembrane</keyword>
<feature type="transmembrane region" description="Helical" evidence="7">
    <location>
        <begin position="305"/>
        <end position="327"/>
    </location>
</feature>
<evidence type="ECO:0000256" key="3">
    <source>
        <dbReference type="ARBA" id="ARBA00022475"/>
    </source>
</evidence>
<dbReference type="Gene3D" id="1.20.1250.20">
    <property type="entry name" value="MFS general substrate transporter like domains"/>
    <property type="match status" value="2"/>
</dbReference>
<dbReference type="GO" id="GO:0005886">
    <property type="term" value="C:plasma membrane"/>
    <property type="evidence" value="ECO:0007669"/>
    <property type="project" value="UniProtKB-SubCell"/>
</dbReference>
<dbReference type="Pfam" id="PF07690">
    <property type="entry name" value="MFS_1"/>
    <property type="match status" value="1"/>
</dbReference>
<keyword evidence="10" id="KW-1185">Reference proteome</keyword>
<evidence type="ECO:0000313" key="9">
    <source>
        <dbReference type="EMBL" id="TCS81986.1"/>
    </source>
</evidence>
<evidence type="ECO:0000256" key="7">
    <source>
        <dbReference type="SAM" id="Phobius"/>
    </source>
</evidence>
<dbReference type="PROSITE" id="PS50850">
    <property type="entry name" value="MFS"/>
    <property type="match status" value="1"/>
</dbReference>
<name>A0A4R3KF31_9FIRM</name>
<dbReference type="InterPro" id="IPR036259">
    <property type="entry name" value="MFS_trans_sf"/>
</dbReference>
<gene>
    <name evidence="9" type="ORF">EDC37_101157</name>
</gene>
<evidence type="ECO:0000256" key="5">
    <source>
        <dbReference type="ARBA" id="ARBA00022989"/>
    </source>
</evidence>
<dbReference type="OrthoDB" id="65739at2"/>
<sequence length="405" mass="44049">MENWKRNLLICWLGSFATSSALSQVAPILPLYIQELGINDLSAIEVWSGIAFGSTTFVMAFFSPFWGKLADKYGRKPMLLRASLGMSIVVGSISLAHSVYQLIALRVIMGTISGYNSGSITLIATQAPKDKAGWALGTLSTGAVSGMLLGPLIGGYLVEILGVRYIFLVMGFLLLIAFFLTLFFVHENFTPSEKSLMSFSAIWQSLNDKSLIVGMFVTTFIVQMALFSIEPVITVYVSTLSVHTDHLAFISGLVFASSGFSSILAAPWLGRLSDHVGAHKVILMALICATILFIPQAFVKNEWQLMGLRFLVGIATGAMLPSINTILKQNIPSAIAGRMFSYNQTAQFLGVFCGSVFGGQIAAHFGIRTLFFSTSFLLFINVLGVHEYVYKKANKKFAHAVSHST</sequence>
<dbReference type="PANTHER" id="PTHR43414:SF6">
    <property type="entry name" value="MULTIDRUG RESISTANCE PROTEIN MDTG"/>
    <property type="match status" value="1"/>
</dbReference>
<comment type="caution">
    <text evidence="9">The sequence shown here is derived from an EMBL/GenBank/DDBJ whole genome shotgun (WGS) entry which is preliminary data.</text>
</comment>
<dbReference type="InterPro" id="IPR020846">
    <property type="entry name" value="MFS_dom"/>
</dbReference>
<dbReference type="GO" id="GO:0022857">
    <property type="term" value="F:transmembrane transporter activity"/>
    <property type="evidence" value="ECO:0007669"/>
    <property type="project" value="InterPro"/>
</dbReference>
<dbReference type="AlphaFoldDB" id="A0A4R3KF31"/>
<feature type="transmembrane region" description="Helical" evidence="7">
    <location>
        <begin position="132"/>
        <end position="153"/>
    </location>
</feature>
<evidence type="ECO:0000256" key="1">
    <source>
        <dbReference type="ARBA" id="ARBA00004651"/>
    </source>
</evidence>
<dbReference type="Proteomes" id="UP000295188">
    <property type="component" value="Unassembled WGS sequence"/>
</dbReference>
<dbReference type="InterPro" id="IPR011701">
    <property type="entry name" value="MFS"/>
</dbReference>
<feature type="transmembrane region" description="Helical" evidence="7">
    <location>
        <begin position="371"/>
        <end position="390"/>
    </location>
</feature>
<dbReference type="SUPFAM" id="SSF103473">
    <property type="entry name" value="MFS general substrate transporter"/>
    <property type="match status" value="1"/>
</dbReference>
<organism evidence="9 10">
    <name type="scientific">Pectinatus cerevisiiphilus</name>
    <dbReference type="NCBI Taxonomy" id="86956"/>
    <lineage>
        <taxon>Bacteria</taxon>
        <taxon>Bacillati</taxon>
        <taxon>Bacillota</taxon>
        <taxon>Negativicutes</taxon>
        <taxon>Selenomonadales</taxon>
        <taxon>Selenomonadaceae</taxon>
        <taxon>Pectinatus</taxon>
    </lineage>
</organism>
<accession>A0A4R3KF31</accession>
<feature type="transmembrane region" description="Helical" evidence="7">
    <location>
        <begin position="348"/>
        <end position="365"/>
    </location>
</feature>
<feature type="transmembrane region" description="Helical" evidence="7">
    <location>
        <begin position="165"/>
        <end position="185"/>
    </location>
</feature>
<feature type="transmembrane region" description="Helical" evidence="7">
    <location>
        <begin position="247"/>
        <end position="269"/>
    </location>
</feature>
<dbReference type="CDD" id="cd17391">
    <property type="entry name" value="MFS_MdtG_MDR_like"/>
    <property type="match status" value="1"/>
</dbReference>
<dbReference type="RefSeq" id="WP_132546954.1">
    <property type="nucleotide sequence ID" value="NZ_SMAA01000001.1"/>
</dbReference>
<dbReference type="PANTHER" id="PTHR43414">
    <property type="entry name" value="MULTIDRUG RESISTANCE PROTEIN MDTG"/>
    <property type="match status" value="1"/>
</dbReference>
<evidence type="ECO:0000256" key="6">
    <source>
        <dbReference type="ARBA" id="ARBA00023136"/>
    </source>
</evidence>
<feature type="transmembrane region" description="Helical" evidence="7">
    <location>
        <begin position="206"/>
        <end position="227"/>
    </location>
</feature>